<name>H6L0F0_SAPGL</name>
<proteinExistence type="predicted"/>
<accession>H6L0F0</accession>
<reference evidence="1 2" key="1">
    <citation type="journal article" date="2012" name="Stand. Genomic Sci.">
        <title>Complete genome sequencing and analysis of Saprospira grandis str. Lewin, a predatory marine bacterium.</title>
        <authorList>
            <person name="Saw J.H."/>
            <person name="Yuryev A."/>
            <person name="Kanbe M."/>
            <person name="Hou S."/>
            <person name="Young A.G."/>
            <person name="Aizawa S."/>
            <person name="Alam M."/>
        </authorList>
    </citation>
    <scope>NUCLEOTIDE SEQUENCE [LARGE SCALE GENOMIC DNA]</scope>
    <source>
        <strain evidence="1 2">Lewin</strain>
    </source>
</reference>
<keyword evidence="2" id="KW-1185">Reference proteome</keyword>
<dbReference type="STRING" id="984262.SGRA_0641"/>
<evidence type="ECO:0000313" key="1">
    <source>
        <dbReference type="EMBL" id="AFC23380.1"/>
    </source>
</evidence>
<organism evidence="1 2">
    <name type="scientific">Saprospira grandis (strain Lewin)</name>
    <dbReference type="NCBI Taxonomy" id="984262"/>
    <lineage>
        <taxon>Bacteria</taxon>
        <taxon>Pseudomonadati</taxon>
        <taxon>Bacteroidota</taxon>
        <taxon>Saprospiria</taxon>
        <taxon>Saprospirales</taxon>
        <taxon>Saprospiraceae</taxon>
        <taxon>Saprospira</taxon>
    </lineage>
</organism>
<dbReference type="EMBL" id="CP002831">
    <property type="protein sequence ID" value="AFC23380.1"/>
    <property type="molecule type" value="Genomic_DNA"/>
</dbReference>
<protein>
    <submittedName>
        <fullName evidence="1">Uncharacterized protein</fullName>
    </submittedName>
</protein>
<gene>
    <name evidence="1" type="ordered locus">SGRA_0641</name>
</gene>
<dbReference type="Proteomes" id="UP000007519">
    <property type="component" value="Chromosome"/>
</dbReference>
<dbReference type="HOGENOM" id="CLU_2685733_0_0_10"/>
<evidence type="ECO:0000313" key="2">
    <source>
        <dbReference type="Proteomes" id="UP000007519"/>
    </source>
</evidence>
<dbReference type="KEGG" id="sgn:SGRA_0641"/>
<sequence>MKVLGLPLRPAGPAGRAVPQLAALLGPAGLFASQKRPWVCRLRRPCYPSLSRGAARPSQLDQIFRFCRAEGPQA</sequence>
<dbReference type="AlphaFoldDB" id="H6L0F0"/>